<evidence type="ECO:0008006" key="4">
    <source>
        <dbReference type="Google" id="ProtNLM"/>
    </source>
</evidence>
<dbReference type="Proteomes" id="UP001469553">
    <property type="component" value="Unassembled WGS sequence"/>
</dbReference>
<dbReference type="EMBL" id="JAHRIP010088354">
    <property type="protein sequence ID" value="MEQ2316253.1"/>
    <property type="molecule type" value="Genomic_DNA"/>
</dbReference>
<proteinExistence type="predicted"/>
<keyword evidence="1" id="KW-1133">Transmembrane helix</keyword>
<accession>A0ABV1ACH9</accession>
<evidence type="ECO:0000256" key="1">
    <source>
        <dbReference type="SAM" id="Phobius"/>
    </source>
</evidence>
<evidence type="ECO:0000313" key="3">
    <source>
        <dbReference type="Proteomes" id="UP001469553"/>
    </source>
</evidence>
<name>A0ABV1ACH9_9TELE</name>
<gene>
    <name evidence="2" type="ORF">AMECASPLE_030739</name>
</gene>
<evidence type="ECO:0000313" key="2">
    <source>
        <dbReference type="EMBL" id="MEQ2316253.1"/>
    </source>
</evidence>
<feature type="transmembrane region" description="Helical" evidence="1">
    <location>
        <begin position="12"/>
        <end position="31"/>
    </location>
</feature>
<keyword evidence="1" id="KW-0472">Membrane</keyword>
<keyword evidence="3" id="KW-1185">Reference proteome</keyword>
<keyword evidence="1" id="KW-0812">Transmembrane</keyword>
<sequence>LRTTNLNHSTKALFACLWLLFSWKVNLLLLVKGSAAITRFFSRISPPLAPSFFLSTYLPCPCKEKTSSQHDSATTMFRNRDALFKVMCGVSSPFFVSYIVRGKW</sequence>
<organism evidence="2 3">
    <name type="scientific">Ameca splendens</name>
    <dbReference type="NCBI Taxonomy" id="208324"/>
    <lineage>
        <taxon>Eukaryota</taxon>
        <taxon>Metazoa</taxon>
        <taxon>Chordata</taxon>
        <taxon>Craniata</taxon>
        <taxon>Vertebrata</taxon>
        <taxon>Euteleostomi</taxon>
        <taxon>Actinopterygii</taxon>
        <taxon>Neopterygii</taxon>
        <taxon>Teleostei</taxon>
        <taxon>Neoteleostei</taxon>
        <taxon>Acanthomorphata</taxon>
        <taxon>Ovalentaria</taxon>
        <taxon>Atherinomorphae</taxon>
        <taxon>Cyprinodontiformes</taxon>
        <taxon>Goodeidae</taxon>
        <taxon>Ameca</taxon>
    </lineage>
</organism>
<protein>
    <recommendedName>
        <fullName evidence="4">Secreted protein</fullName>
    </recommendedName>
</protein>
<reference evidence="2 3" key="1">
    <citation type="submission" date="2021-06" db="EMBL/GenBank/DDBJ databases">
        <authorList>
            <person name="Palmer J.M."/>
        </authorList>
    </citation>
    <scope>NUCLEOTIDE SEQUENCE [LARGE SCALE GENOMIC DNA]</scope>
    <source>
        <strain evidence="2 3">AS_MEX2019</strain>
        <tissue evidence="2">Muscle</tissue>
    </source>
</reference>
<feature type="non-terminal residue" evidence="2">
    <location>
        <position position="1"/>
    </location>
</feature>
<comment type="caution">
    <text evidence="2">The sequence shown here is derived from an EMBL/GenBank/DDBJ whole genome shotgun (WGS) entry which is preliminary data.</text>
</comment>